<evidence type="ECO:0000256" key="1">
    <source>
        <dbReference type="SAM" id="Phobius"/>
    </source>
</evidence>
<dbReference type="Pfam" id="PF01978">
    <property type="entry name" value="TrmB"/>
    <property type="match status" value="1"/>
</dbReference>
<dbReference type="OrthoDB" id="28494at2157"/>
<protein>
    <submittedName>
        <fullName evidence="3">Membrane protein</fullName>
    </submittedName>
</protein>
<dbReference type="Gene3D" id="1.10.10.10">
    <property type="entry name" value="Winged helix-like DNA-binding domain superfamily/Winged helix DNA-binding domain"/>
    <property type="match status" value="1"/>
</dbReference>
<organism evidence="3 4">
    <name type="scientific">Pyrococcus kukulkanii</name>
    <dbReference type="NCBI Taxonomy" id="1609559"/>
    <lineage>
        <taxon>Archaea</taxon>
        <taxon>Methanobacteriati</taxon>
        <taxon>Methanobacteriota</taxon>
        <taxon>Thermococci</taxon>
        <taxon>Thermococcales</taxon>
        <taxon>Thermococcaceae</taxon>
        <taxon>Pyrococcus</taxon>
    </lineage>
</organism>
<dbReference type="InterPro" id="IPR002831">
    <property type="entry name" value="Tscrpt_reg_TrmB_N"/>
</dbReference>
<feature type="transmembrane region" description="Helical" evidence="1">
    <location>
        <begin position="163"/>
        <end position="182"/>
    </location>
</feature>
<dbReference type="RefSeq" id="WP_068322015.1">
    <property type="nucleotide sequence ID" value="NZ_CP010835.1"/>
</dbReference>
<evidence type="ECO:0000313" key="3">
    <source>
        <dbReference type="EMBL" id="AMM53981.1"/>
    </source>
</evidence>
<evidence type="ECO:0000259" key="2">
    <source>
        <dbReference type="Pfam" id="PF01978"/>
    </source>
</evidence>
<evidence type="ECO:0000313" key="4">
    <source>
        <dbReference type="Proteomes" id="UP000070587"/>
    </source>
</evidence>
<proteinExistence type="predicted"/>
<dbReference type="EMBL" id="CP010835">
    <property type="protein sequence ID" value="AMM53981.1"/>
    <property type="molecule type" value="Genomic_DNA"/>
</dbReference>
<keyword evidence="1" id="KW-1133">Transmembrane helix</keyword>
<dbReference type="STRING" id="1609559.TQ32_05415"/>
<reference evidence="4" key="1">
    <citation type="submission" date="2015-02" db="EMBL/GenBank/DDBJ databases">
        <title>Pyrococcus kukulkanii sp. nov., a novel hyperthermophilic archaeon isolated from a deep-sea hydrothermal vent at the Guaymas Basin.</title>
        <authorList>
            <person name="Oger P.M."/>
            <person name="Callac N."/>
            <person name="Jebbar M."/>
            <person name="Godfroy A."/>
        </authorList>
    </citation>
    <scope>NUCLEOTIDE SEQUENCE [LARGE SCALE GENOMIC DNA]</scope>
    <source>
        <strain evidence="4">NCB100</strain>
    </source>
</reference>
<dbReference type="SUPFAM" id="SSF46785">
    <property type="entry name" value="Winged helix' DNA-binding domain"/>
    <property type="match status" value="1"/>
</dbReference>
<dbReference type="Proteomes" id="UP000070587">
    <property type="component" value="Chromosome"/>
</dbReference>
<dbReference type="PATRIC" id="fig|1609559.3.peg.1129"/>
<feature type="domain" description="Transcription regulator TrmB N-terminal" evidence="2">
    <location>
        <begin position="198"/>
        <end position="257"/>
    </location>
</feature>
<dbReference type="InterPro" id="IPR036390">
    <property type="entry name" value="WH_DNA-bd_sf"/>
</dbReference>
<keyword evidence="1" id="KW-0812">Transmembrane</keyword>
<reference evidence="3 4" key="2">
    <citation type="journal article" date="2016" name="Int. J. Syst. Evol. Microbiol.">
        <title>Pyrococcus kukulkanii sp. nov., a hyperthermophilic, piezophilic archaeon isolated from a deep-sea hydrothermal vent.</title>
        <authorList>
            <person name="Callac N."/>
            <person name="Oger P."/>
            <person name="Lesongeur F."/>
            <person name="Rattray J.E."/>
            <person name="Vannier P."/>
            <person name="Michoud G."/>
            <person name="Beauverger M."/>
            <person name="Gayet N."/>
            <person name="Rouxel O."/>
            <person name="Jebbar M."/>
            <person name="Godfroy A."/>
        </authorList>
    </citation>
    <scope>NUCLEOTIDE SEQUENCE [LARGE SCALE GENOMIC DNA]</scope>
    <source>
        <strain evidence="3 4">NCB100</strain>
    </source>
</reference>
<accession>A0A127B9E1</accession>
<gene>
    <name evidence="3" type="ORF">TQ32_05415</name>
</gene>
<dbReference type="GeneID" id="28491252"/>
<name>A0A127B9E1_9EURY</name>
<sequence length="267" mass="30026">MKKLLALFVFSLLLPPVSAQLITLTVYPDGYVKVEYEITPSNYSTQVIVPILGEHYEDLVVEDENGNPLQFIVSNSSILIYPGNAKLVVASYYTPDLTSKKGVVWTLNVSLSSPFTVVLPKDSIIVDLSDIPLKIAENTIEMPPGNQSISYTLPHEEAKENRWVYLLLASVILAIVLGAHFMKGRGKSITREEFEKMLNGLDLTDEEKKALVYIFDRGGRCSQAEVREAIGIPKTTAWRMFKRLERKGLVRILKGKKENWVELKLGR</sequence>
<dbReference type="KEGG" id="pyc:TQ32_05415"/>
<dbReference type="InterPro" id="IPR036388">
    <property type="entry name" value="WH-like_DNA-bd_sf"/>
</dbReference>
<dbReference type="AlphaFoldDB" id="A0A127B9E1"/>
<keyword evidence="1" id="KW-0472">Membrane</keyword>